<sequence length="79" mass="9587">MAKTEIIGYEQRLICGALRRCPIIREVSEEYVPQYCIYGRMGLDSDYYCLRSNIPEPDVQYWWNYYKATWRHVEIRSQV</sequence>
<gene>
    <name evidence="1" type="ORF">MVUOKPPV_CDS0236</name>
</gene>
<protein>
    <submittedName>
        <fullName evidence="1">Uncharacterized protein</fullName>
    </submittedName>
</protein>
<dbReference type="EMBL" id="PQ360875">
    <property type="protein sequence ID" value="XKX17633.1"/>
    <property type="molecule type" value="Genomic_DNA"/>
</dbReference>
<reference evidence="1" key="1">
    <citation type="submission" date="2024-09" db="EMBL/GenBank/DDBJ databases">
        <title>The complete genome of Klebsiella pneumoniae phage phi1_175008.</title>
        <authorList>
            <person name="Li J."/>
            <person name="Feng Y."/>
            <person name="Zong Z."/>
        </authorList>
    </citation>
    <scope>NUCLEOTIDE SEQUENCE</scope>
</reference>
<dbReference type="Proteomes" id="UP001365931">
    <property type="component" value="Segment"/>
</dbReference>
<evidence type="ECO:0000313" key="2">
    <source>
        <dbReference type="Proteomes" id="UP001365931"/>
    </source>
</evidence>
<evidence type="ECO:0000313" key="1">
    <source>
        <dbReference type="EMBL" id="XKX17633.1"/>
    </source>
</evidence>
<accession>A0ACD5FRS2</accession>
<organism evidence="1 2">
    <name type="scientific">Klebsiella phage phi1_175008</name>
    <dbReference type="NCBI Taxonomy" id="3127744"/>
    <lineage>
        <taxon>Viruses</taxon>
        <taxon>Duplodnaviria</taxon>
        <taxon>Heunggongvirae</taxon>
        <taxon>Uroviricota</taxon>
        <taxon>Caudoviricetes</taxon>
        <taxon>Stephanstirmvirinae</taxon>
    </lineage>
</organism>
<proteinExistence type="predicted"/>
<name>A0ACD5FRS2_9CAUD</name>